<dbReference type="Proteomes" id="UP000235388">
    <property type="component" value="Unassembled WGS sequence"/>
</dbReference>
<sequence>MHIRCFCHKLALIVNAGLASLSLKTLPQSKTKESVLGFLPVLGKLIKEEEEENAVGASGSKVVVDPSQRTPTTPLADEKKIDNASESDYSNEDDESSNNDQKSDVPKVDSDDEAATITAQKAVRHAKTTKLQELTTKLNTVIKQITRTAAQRASFTRLAKLLNMKVAPLIAGYGIRWNIKYKSHRKVIDVREVINKLLKDDQEWNKYSVFNDVMFSPQEWKEMDNLD</sequence>
<feature type="signal peptide" evidence="2">
    <location>
        <begin position="1"/>
        <end position="19"/>
    </location>
</feature>
<dbReference type="EMBL" id="PGCJ01000848">
    <property type="protein sequence ID" value="PLW17532.1"/>
    <property type="molecule type" value="Genomic_DNA"/>
</dbReference>
<gene>
    <name evidence="3" type="ORF">PCANC_08005</name>
    <name evidence="4" type="ORF">PCASD_06657</name>
</gene>
<evidence type="ECO:0008006" key="7">
    <source>
        <dbReference type="Google" id="ProtNLM"/>
    </source>
</evidence>
<keyword evidence="2" id="KW-0732">Signal</keyword>
<feature type="region of interest" description="Disordered" evidence="1">
    <location>
        <begin position="55"/>
        <end position="113"/>
    </location>
</feature>
<evidence type="ECO:0000313" key="4">
    <source>
        <dbReference type="EMBL" id="PLW36979.1"/>
    </source>
</evidence>
<keyword evidence="5" id="KW-1185">Reference proteome</keyword>
<comment type="caution">
    <text evidence="4">The sequence shown here is derived from an EMBL/GenBank/DDBJ whole genome shotgun (WGS) entry which is preliminary data.</text>
</comment>
<name>A0A2N5UGW2_9BASI</name>
<accession>A0A2N5UGW2</accession>
<dbReference type="Proteomes" id="UP000235392">
    <property type="component" value="Unassembled WGS sequence"/>
</dbReference>
<dbReference type="EMBL" id="PGCI01000151">
    <property type="protein sequence ID" value="PLW36979.1"/>
    <property type="molecule type" value="Genomic_DNA"/>
</dbReference>
<protein>
    <recommendedName>
        <fullName evidence="7">HAT C-terminal dimerisation domain-containing protein</fullName>
    </recommendedName>
</protein>
<dbReference type="AlphaFoldDB" id="A0A2N5UGW2"/>
<evidence type="ECO:0000313" key="3">
    <source>
        <dbReference type="EMBL" id="PLW17532.1"/>
    </source>
</evidence>
<evidence type="ECO:0000256" key="2">
    <source>
        <dbReference type="SAM" id="SignalP"/>
    </source>
</evidence>
<dbReference type="PANTHER" id="PTHR47501">
    <property type="entry name" value="TRANSPOSASE-RELATED"/>
    <property type="match status" value="1"/>
</dbReference>
<organism evidence="4 6">
    <name type="scientific">Puccinia coronata f. sp. avenae</name>
    <dbReference type="NCBI Taxonomy" id="200324"/>
    <lineage>
        <taxon>Eukaryota</taxon>
        <taxon>Fungi</taxon>
        <taxon>Dikarya</taxon>
        <taxon>Basidiomycota</taxon>
        <taxon>Pucciniomycotina</taxon>
        <taxon>Pucciniomycetes</taxon>
        <taxon>Pucciniales</taxon>
        <taxon>Pucciniaceae</taxon>
        <taxon>Puccinia</taxon>
    </lineage>
</organism>
<feature type="chain" id="PRO_5015083856" description="HAT C-terminal dimerisation domain-containing protein" evidence="2">
    <location>
        <begin position="20"/>
        <end position="227"/>
    </location>
</feature>
<reference evidence="5 6" key="1">
    <citation type="submission" date="2017-11" db="EMBL/GenBank/DDBJ databases">
        <title>De novo assembly and phasing of dikaryotic genomes from two isolates of Puccinia coronata f. sp. avenae, the causal agent of oat crown rust.</title>
        <authorList>
            <person name="Miller M.E."/>
            <person name="Zhang Y."/>
            <person name="Omidvar V."/>
            <person name="Sperschneider J."/>
            <person name="Schwessinger B."/>
            <person name="Raley C."/>
            <person name="Palmer J.M."/>
            <person name="Garnica D."/>
            <person name="Upadhyaya N."/>
            <person name="Rathjen J."/>
            <person name="Taylor J.M."/>
            <person name="Park R.F."/>
            <person name="Dodds P.N."/>
            <person name="Hirsch C.D."/>
            <person name="Kianian S.F."/>
            <person name="Figueroa M."/>
        </authorList>
    </citation>
    <scope>NUCLEOTIDE SEQUENCE [LARGE SCALE GENOMIC DNA]</scope>
    <source>
        <strain evidence="3">12NC29</strain>
        <strain evidence="4">12SD80</strain>
    </source>
</reference>
<evidence type="ECO:0000313" key="6">
    <source>
        <dbReference type="Proteomes" id="UP000235392"/>
    </source>
</evidence>
<dbReference type="PANTHER" id="PTHR47501:SF5">
    <property type="entry name" value="HAT C-TERMINAL DIMERISATION DOMAIN-CONTAINING PROTEIN"/>
    <property type="match status" value="1"/>
</dbReference>
<evidence type="ECO:0000256" key="1">
    <source>
        <dbReference type="SAM" id="MobiDB-lite"/>
    </source>
</evidence>
<evidence type="ECO:0000313" key="5">
    <source>
        <dbReference type="Proteomes" id="UP000235388"/>
    </source>
</evidence>
<proteinExistence type="predicted"/>